<dbReference type="InterPro" id="IPR029058">
    <property type="entry name" value="AB_hydrolase_fold"/>
</dbReference>
<dbReference type="SUPFAM" id="SSF53474">
    <property type="entry name" value="alpha/beta-Hydrolases"/>
    <property type="match status" value="1"/>
</dbReference>
<dbReference type="Pfam" id="PF00326">
    <property type="entry name" value="Peptidase_S9"/>
    <property type="match status" value="1"/>
</dbReference>
<organism evidence="4 5">
    <name type="scientific">Actinophytocola gossypii</name>
    <dbReference type="NCBI Taxonomy" id="2812003"/>
    <lineage>
        <taxon>Bacteria</taxon>
        <taxon>Bacillati</taxon>
        <taxon>Actinomycetota</taxon>
        <taxon>Actinomycetes</taxon>
        <taxon>Pseudonocardiales</taxon>
        <taxon>Pseudonocardiaceae</taxon>
    </lineage>
</organism>
<protein>
    <submittedName>
        <fullName evidence="4">S9 family peptidase</fullName>
    </submittedName>
</protein>
<dbReference type="PANTHER" id="PTHR11731:SF193">
    <property type="entry name" value="DIPEPTIDYL PEPTIDASE 9"/>
    <property type="match status" value="1"/>
</dbReference>
<feature type="compositionally biased region" description="Basic and acidic residues" evidence="1">
    <location>
        <begin position="78"/>
        <end position="89"/>
    </location>
</feature>
<accession>A0ABT2J8X0</accession>
<feature type="domain" description="Dipeptidylpeptidase IV N-terminal" evidence="3">
    <location>
        <begin position="111"/>
        <end position="381"/>
    </location>
</feature>
<evidence type="ECO:0000256" key="1">
    <source>
        <dbReference type="SAM" id="MobiDB-lite"/>
    </source>
</evidence>
<dbReference type="Pfam" id="PF00930">
    <property type="entry name" value="DPPIV_N"/>
    <property type="match status" value="1"/>
</dbReference>
<evidence type="ECO:0000313" key="5">
    <source>
        <dbReference type="Proteomes" id="UP001156441"/>
    </source>
</evidence>
<dbReference type="EMBL" id="JAFFZE010000010">
    <property type="protein sequence ID" value="MCT2583900.1"/>
    <property type="molecule type" value="Genomic_DNA"/>
</dbReference>
<dbReference type="InterPro" id="IPR001375">
    <property type="entry name" value="Peptidase_S9_cat"/>
</dbReference>
<name>A0ABT2J8X0_9PSEU</name>
<proteinExistence type="predicted"/>
<dbReference type="InterPro" id="IPR050278">
    <property type="entry name" value="Serine_Prot_S9B/DPPIV"/>
</dbReference>
<feature type="domain" description="Peptidase S9 prolyl oligopeptidase catalytic" evidence="2">
    <location>
        <begin position="495"/>
        <end position="693"/>
    </location>
</feature>
<evidence type="ECO:0000259" key="3">
    <source>
        <dbReference type="Pfam" id="PF00930"/>
    </source>
</evidence>
<reference evidence="4 5" key="1">
    <citation type="submission" date="2021-02" db="EMBL/GenBank/DDBJ databases">
        <title>Actinophytocola xerophila sp. nov., isolated from soil of cotton cropping field.</title>
        <authorList>
            <person name="Huang R."/>
            <person name="Chen X."/>
            <person name="Ge X."/>
            <person name="Liu W."/>
        </authorList>
    </citation>
    <scope>NUCLEOTIDE SEQUENCE [LARGE SCALE GENOMIC DNA]</scope>
    <source>
        <strain evidence="4 5">S1-96</strain>
    </source>
</reference>
<dbReference type="Gene3D" id="3.40.50.1820">
    <property type="entry name" value="alpha/beta hydrolase"/>
    <property type="match status" value="1"/>
</dbReference>
<comment type="caution">
    <text evidence="4">The sequence shown here is derived from an EMBL/GenBank/DDBJ whole genome shotgun (WGS) entry which is preliminary data.</text>
</comment>
<sequence>MTNSFLRLQARTQRFTLGTPRGFQVSPDGERVLFLRSASGEDRQHILWRLDLATGQETRLGDPARLLDGSAGDEELPPEERARRERSREQGGGVVGNATDAAVRIAAFALSGRLFVADAVTGDARELPTAPGVIDPRPDPTGTHVAYVSQDALRVVGVDGTGDRALAEPDGPDRACGVAEFIAAEEMGRARGYWWSPDGERLLVAVTDRRPVRRWHIADPANPEAAPNVVAYPAAGTDNVEVRLVLVGLDGTRVDVDLETDVLPYLVTVHWSTGGPPLVLLQSRDQRRTQIRSVDPDTGATELLAEHTDERWVEIVPGVPAWTPDGRLVHVSTSEGVNRVVVDGKEITPPDLHVRAVLDVADDVLCTASEQDPTQVHVYRAGDTVTRMSTSDGVHGAARAGEVTVLSSWSLQHSGPVVRVLRGDTEVARVDSHAVDPGVVPNLHLFTLGERRLRAAVVYPTGHVPGSGKLPVLLDPYGGPHAQRVLASRNAYLGPQWLADQGFAVLIADGRGTPGRGTDWERAIAFDFAGVTLDDQVDALHAAAEEHPDLDLSTVAIRGWSYGGYLSALAVLRRPDVFHAAIAGAPVTDWRLYDTHYTERYLGHPNEHPDVYTRNSLIDDAPNLRRPLLIIHGLADDNVVVAHSVRLSAALVAAGRPHALLPLPGVTHMTPQDDEVAENFMLMQVEWLRDALGVAK</sequence>
<dbReference type="SUPFAM" id="SSF82171">
    <property type="entry name" value="DPP6 N-terminal domain-like"/>
    <property type="match status" value="1"/>
</dbReference>
<feature type="region of interest" description="Disordered" evidence="1">
    <location>
        <begin position="61"/>
        <end position="94"/>
    </location>
</feature>
<gene>
    <name evidence="4" type="ORF">JT362_12295</name>
</gene>
<dbReference type="Gene3D" id="2.140.10.30">
    <property type="entry name" value="Dipeptidylpeptidase IV, N-terminal domain"/>
    <property type="match status" value="1"/>
</dbReference>
<dbReference type="InterPro" id="IPR002469">
    <property type="entry name" value="Peptidase_S9B_N"/>
</dbReference>
<dbReference type="PANTHER" id="PTHR11731">
    <property type="entry name" value="PROTEASE FAMILY S9B,C DIPEPTIDYL-PEPTIDASE IV-RELATED"/>
    <property type="match status" value="1"/>
</dbReference>
<dbReference type="Proteomes" id="UP001156441">
    <property type="component" value="Unassembled WGS sequence"/>
</dbReference>
<evidence type="ECO:0000259" key="2">
    <source>
        <dbReference type="Pfam" id="PF00326"/>
    </source>
</evidence>
<keyword evidence="5" id="KW-1185">Reference proteome</keyword>
<evidence type="ECO:0000313" key="4">
    <source>
        <dbReference type="EMBL" id="MCT2583900.1"/>
    </source>
</evidence>
<dbReference type="RefSeq" id="WP_260191278.1">
    <property type="nucleotide sequence ID" value="NZ_JAFFZE010000010.1"/>
</dbReference>